<evidence type="ECO:0000313" key="1">
    <source>
        <dbReference type="EMBL" id="CAL1274958.1"/>
    </source>
</evidence>
<dbReference type="AlphaFoldDB" id="A0AAV1ZSY9"/>
<keyword evidence="2" id="KW-1185">Reference proteome</keyword>
<gene>
    <name evidence="1" type="ORF">LARSCL_LOCUS7811</name>
</gene>
<organism evidence="1 2">
    <name type="scientific">Larinioides sclopetarius</name>
    <dbReference type="NCBI Taxonomy" id="280406"/>
    <lineage>
        <taxon>Eukaryota</taxon>
        <taxon>Metazoa</taxon>
        <taxon>Ecdysozoa</taxon>
        <taxon>Arthropoda</taxon>
        <taxon>Chelicerata</taxon>
        <taxon>Arachnida</taxon>
        <taxon>Araneae</taxon>
        <taxon>Araneomorphae</taxon>
        <taxon>Entelegynae</taxon>
        <taxon>Araneoidea</taxon>
        <taxon>Araneidae</taxon>
        <taxon>Larinioides</taxon>
    </lineage>
</organism>
<protein>
    <submittedName>
        <fullName evidence="1">Uncharacterized protein</fullName>
    </submittedName>
</protein>
<sequence>MLKYVACIYKLKEKHCVHKHQHEDKLSTVHPYHDRIYWNH</sequence>
<evidence type="ECO:0000313" key="2">
    <source>
        <dbReference type="Proteomes" id="UP001497382"/>
    </source>
</evidence>
<dbReference type="Proteomes" id="UP001497382">
    <property type="component" value="Unassembled WGS sequence"/>
</dbReference>
<reference evidence="1 2" key="1">
    <citation type="submission" date="2024-04" db="EMBL/GenBank/DDBJ databases">
        <authorList>
            <person name="Rising A."/>
            <person name="Reimegard J."/>
            <person name="Sonavane S."/>
            <person name="Akerstrom W."/>
            <person name="Nylinder S."/>
            <person name="Hedman E."/>
            <person name="Kallberg Y."/>
        </authorList>
    </citation>
    <scope>NUCLEOTIDE SEQUENCE [LARGE SCALE GENOMIC DNA]</scope>
</reference>
<dbReference type="EMBL" id="CAXIEN010000081">
    <property type="protein sequence ID" value="CAL1274958.1"/>
    <property type="molecule type" value="Genomic_DNA"/>
</dbReference>
<accession>A0AAV1ZSY9</accession>
<proteinExistence type="predicted"/>
<name>A0AAV1ZSY9_9ARAC</name>
<comment type="caution">
    <text evidence="1">The sequence shown here is derived from an EMBL/GenBank/DDBJ whole genome shotgun (WGS) entry which is preliminary data.</text>
</comment>